<evidence type="ECO:0000256" key="11">
    <source>
        <dbReference type="RuleBase" id="RU367088"/>
    </source>
</evidence>
<evidence type="ECO:0000256" key="7">
    <source>
        <dbReference type="ARBA" id="ARBA00022786"/>
    </source>
</evidence>
<dbReference type="GeneID" id="757160"/>
<dbReference type="KEGG" id="spu:757160"/>
<dbReference type="Gene3D" id="1.10.238.10">
    <property type="entry name" value="EF-hand"/>
    <property type="match status" value="1"/>
</dbReference>
<reference evidence="13" key="2">
    <citation type="submission" date="2021-01" db="UniProtKB">
        <authorList>
            <consortium name="EnsemblMetazoa"/>
        </authorList>
    </citation>
    <scope>IDENTIFICATION</scope>
</reference>
<evidence type="ECO:0000256" key="1">
    <source>
        <dbReference type="ARBA" id="ARBA00000707"/>
    </source>
</evidence>
<keyword evidence="7 11" id="KW-0833">Ubl conjugation pathway</keyword>
<dbReference type="RefSeq" id="XP_001197555.2">
    <property type="nucleotide sequence ID" value="XM_001197555.4"/>
</dbReference>
<dbReference type="OrthoDB" id="9981542at2759"/>
<dbReference type="GO" id="GO:0006915">
    <property type="term" value="P:apoptotic process"/>
    <property type="evidence" value="ECO:0007669"/>
    <property type="project" value="UniProtKB-KW"/>
</dbReference>
<evidence type="ECO:0000256" key="8">
    <source>
        <dbReference type="ARBA" id="ARBA00022801"/>
    </source>
</evidence>
<dbReference type="InterPro" id="IPR002048">
    <property type="entry name" value="EF_hand_dom"/>
</dbReference>
<protein>
    <recommendedName>
        <fullName evidence="11">Ubiquitin carboxyl-terminal hydrolase MINDY</fullName>
        <ecNumber evidence="11">3.4.19.12</ecNumber>
    </recommendedName>
</protein>
<evidence type="ECO:0000256" key="10">
    <source>
        <dbReference type="ARBA" id="ARBA00023242"/>
    </source>
</evidence>
<evidence type="ECO:0000256" key="9">
    <source>
        <dbReference type="ARBA" id="ARBA00022807"/>
    </source>
</evidence>
<evidence type="ECO:0000256" key="4">
    <source>
        <dbReference type="ARBA" id="ARBA00011074"/>
    </source>
</evidence>
<keyword evidence="10" id="KW-0539">Nucleus</keyword>
<proteinExistence type="inferred from homology"/>
<keyword evidence="14" id="KW-1185">Reference proteome</keyword>
<evidence type="ECO:0000256" key="6">
    <source>
        <dbReference type="ARBA" id="ARBA00022703"/>
    </source>
</evidence>
<comment type="similarity">
    <text evidence="4 11">Belongs to the MINDY deubiquitinase family. FAM188 subfamily.</text>
</comment>
<evidence type="ECO:0000256" key="3">
    <source>
        <dbReference type="ARBA" id="ARBA00004123"/>
    </source>
</evidence>
<dbReference type="PANTHER" id="PTHR12473">
    <property type="entry name" value="UBIQUITIN CARBOXYL-TERMINAL HYDROLASE MINDY-4-RELATED"/>
    <property type="match status" value="1"/>
</dbReference>
<dbReference type="AlphaFoldDB" id="A0A7M7G3Z0"/>
<dbReference type="EnsemblMetazoa" id="XM_001197555">
    <property type="protein sequence ID" value="XP_001197555"/>
    <property type="gene ID" value="LOC757160"/>
</dbReference>
<dbReference type="PROSITE" id="PS50222">
    <property type="entry name" value="EF_HAND_2"/>
    <property type="match status" value="1"/>
</dbReference>
<dbReference type="FunCoup" id="A0A7M7G3Z0">
    <property type="interactions" value="1445"/>
</dbReference>
<dbReference type="PANTHER" id="PTHR12473:SF17">
    <property type="entry name" value="UBIQUITIN CARBOXYL-TERMINAL HYDROLASE MINDY-3"/>
    <property type="match status" value="1"/>
</dbReference>
<sequence length="446" mass="50192">MASTSQQNEEEPGSSSVVNPVDEVRAMTWGSELKEDVFLRWSQGFVFSDDEPMALLQYEGGPCAIIAPLQAFLVKNLLFSQESQCEEGTESWRQTNGDQRKHLLLCAMQDVISSVSSGSYFLVLQEDKQELTIENVAGSSDGEPTHVTFHRNLRIQTYKSEDELRGALMTTYHMFVGHGGVLLFLYSVLLTKGLAVIQEEMEDPSEPLIDGIYGHGNQCLINLMVTGRAVSNVFDHEKDVAGLQMKGISKQSLIGFLTILENLKYCEVGTLLKNPNYPIWLLASETHLTVFFSRELALVATETKWEEARRVFSEYDTEGSGFIQCAMLQNVLEALELVAVPEYVEFMTQRLDPEKCGIVLQNMFMAEFFPDEPDRLLPEYFTVYHYNGISRSNPNSKVMFLKGRGSAPNPGELEVLTEATPLKSCLRTKWPTFEADWENNVKPSIN</sequence>
<dbReference type="GO" id="GO:0004843">
    <property type="term" value="F:cysteine-type deubiquitinase activity"/>
    <property type="evidence" value="ECO:0007669"/>
    <property type="project" value="UniProtKB-UniRule"/>
</dbReference>
<reference evidence="14" key="1">
    <citation type="submission" date="2015-02" db="EMBL/GenBank/DDBJ databases">
        <title>Genome sequencing for Strongylocentrotus purpuratus.</title>
        <authorList>
            <person name="Murali S."/>
            <person name="Liu Y."/>
            <person name="Vee V."/>
            <person name="English A."/>
            <person name="Wang M."/>
            <person name="Skinner E."/>
            <person name="Han Y."/>
            <person name="Muzny D.M."/>
            <person name="Worley K.C."/>
            <person name="Gibbs R.A."/>
        </authorList>
    </citation>
    <scope>NUCLEOTIDE SEQUENCE</scope>
</reference>
<dbReference type="OMA" id="VLQTKWP"/>
<dbReference type="GO" id="GO:0071108">
    <property type="term" value="P:protein K48-linked deubiquitination"/>
    <property type="evidence" value="ECO:0007669"/>
    <property type="project" value="InterPro"/>
</dbReference>
<accession>A0A7M7G3Z0</accession>
<dbReference type="InterPro" id="IPR025257">
    <property type="entry name" value="MINDY-3/4_CD"/>
</dbReference>
<keyword evidence="6" id="KW-0053">Apoptosis</keyword>
<dbReference type="FunFam" id="1.10.238.10:FF:000315">
    <property type="entry name" value="Ubiquitin carboxyl-terminal hydrolase MINDY-3"/>
    <property type="match status" value="1"/>
</dbReference>
<organism evidence="13 14">
    <name type="scientific">Strongylocentrotus purpuratus</name>
    <name type="common">Purple sea urchin</name>
    <dbReference type="NCBI Taxonomy" id="7668"/>
    <lineage>
        <taxon>Eukaryota</taxon>
        <taxon>Metazoa</taxon>
        <taxon>Echinodermata</taxon>
        <taxon>Eleutherozoa</taxon>
        <taxon>Echinozoa</taxon>
        <taxon>Echinoidea</taxon>
        <taxon>Euechinoidea</taxon>
        <taxon>Echinacea</taxon>
        <taxon>Camarodonta</taxon>
        <taxon>Echinidea</taxon>
        <taxon>Strongylocentrotidae</taxon>
        <taxon>Strongylocentrotus</taxon>
    </lineage>
</organism>
<dbReference type="SUPFAM" id="SSF47473">
    <property type="entry name" value="EF-hand"/>
    <property type="match status" value="1"/>
</dbReference>
<evidence type="ECO:0000256" key="5">
    <source>
        <dbReference type="ARBA" id="ARBA00022670"/>
    </source>
</evidence>
<dbReference type="GO" id="GO:0006508">
    <property type="term" value="P:proteolysis"/>
    <property type="evidence" value="ECO:0007669"/>
    <property type="project" value="UniProtKB-KW"/>
</dbReference>
<comment type="catalytic activity">
    <reaction evidence="1 11">
        <text>Thiol-dependent hydrolysis of ester, thioester, amide, peptide and isopeptide bonds formed by the C-terminal Gly of ubiquitin (a 76-residue protein attached to proteins as an intracellular targeting signal).</text>
        <dbReference type="EC" id="3.4.19.12"/>
    </reaction>
</comment>
<keyword evidence="5 11" id="KW-0645">Protease</keyword>
<dbReference type="GO" id="GO:0005634">
    <property type="term" value="C:nucleus"/>
    <property type="evidence" value="ECO:0007669"/>
    <property type="project" value="UniProtKB-SubCell"/>
</dbReference>
<evidence type="ECO:0000256" key="2">
    <source>
        <dbReference type="ARBA" id="ARBA00002107"/>
    </source>
</evidence>
<dbReference type="Pfam" id="PF13898">
    <property type="entry name" value="MINDY-3_4_CD"/>
    <property type="match status" value="1"/>
</dbReference>
<comment type="function">
    <text evidence="2 11">Hydrolase that can remove 'Lys-48'-linked conjugated ubiquitin from proteins.</text>
</comment>
<evidence type="ECO:0000259" key="12">
    <source>
        <dbReference type="PROSITE" id="PS50222"/>
    </source>
</evidence>
<comment type="subcellular location">
    <subcellularLocation>
        <location evidence="3">Nucleus</location>
    </subcellularLocation>
</comment>
<keyword evidence="9 11" id="KW-0788">Thiol protease</keyword>
<dbReference type="InterPro" id="IPR039785">
    <property type="entry name" value="MINY3/4"/>
</dbReference>
<name>A0A7M7G3Z0_STRPU</name>
<dbReference type="GO" id="GO:0005509">
    <property type="term" value="F:calcium ion binding"/>
    <property type="evidence" value="ECO:0007669"/>
    <property type="project" value="InterPro"/>
</dbReference>
<dbReference type="InParanoid" id="A0A7M7G3Z0"/>
<dbReference type="GO" id="GO:1990380">
    <property type="term" value="F:K48-linked deubiquitinase activity"/>
    <property type="evidence" value="ECO:0000318"/>
    <property type="project" value="GO_Central"/>
</dbReference>
<evidence type="ECO:0000313" key="14">
    <source>
        <dbReference type="Proteomes" id="UP000007110"/>
    </source>
</evidence>
<dbReference type="SMART" id="SM01174">
    <property type="entry name" value="DUF4205"/>
    <property type="match status" value="1"/>
</dbReference>
<dbReference type="EC" id="3.4.19.12" evidence="11"/>
<dbReference type="Proteomes" id="UP000007110">
    <property type="component" value="Unassembled WGS sequence"/>
</dbReference>
<evidence type="ECO:0000313" key="13">
    <source>
        <dbReference type="EnsemblMetazoa" id="XP_001197555"/>
    </source>
</evidence>
<dbReference type="InterPro" id="IPR011992">
    <property type="entry name" value="EF-hand-dom_pair"/>
</dbReference>
<feature type="domain" description="EF-hand" evidence="12">
    <location>
        <begin position="303"/>
        <end position="338"/>
    </location>
</feature>
<keyword evidence="8 11" id="KW-0378">Hydrolase</keyword>